<dbReference type="PROSITE" id="PS01031">
    <property type="entry name" value="SHSP"/>
    <property type="match status" value="1"/>
</dbReference>
<proteinExistence type="inferred from homology"/>
<evidence type="ECO:0000313" key="5">
    <source>
        <dbReference type="Proteomes" id="UP000189462"/>
    </source>
</evidence>
<dbReference type="PANTHER" id="PTHR11527">
    <property type="entry name" value="HEAT-SHOCK PROTEIN 20 FAMILY MEMBER"/>
    <property type="match status" value="1"/>
</dbReference>
<keyword evidence="5" id="KW-1185">Reference proteome</keyword>
<dbReference type="InterPro" id="IPR002068">
    <property type="entry name" value="A-crystallin/Hsp20_dom"/>
</dbReference>
<dbReference type="STRING" id="108003.B1C78_13965"/>
<protein>
    <recommendedName>
        <fullName evidence="3">SHSP domain-containing protein</fullName>
    </recommendedName>
</protein>
<dbReference type="OrthoDB" id="9792695at2"/>
<dbReference type="CDD" id="cd06464">
    <property type="entry name" value="ACD_sHsps-like"/>
    <property type="match status" value="1"/>
</dbReference>
<dbReference type="EMBL" id="MVBK01000091">
    <property type="protein sequence ID" value="OOG22778.1"/>
    <property type="molecule type" value="Genomic_DNA"/>
</dbReference>
<comment type="caution">
    <text evidence="4">The sequence shown here is derived from an EMBL/GenBank/DDBJ whole genome shotgun (WGS) entry which is preliminary data.</text>
</comment>
<name>A0A1V3ND28_9GAMM</name>
<evidence type="ECO:0000259" key="3">
    <source>
        <dbReference type="PROSITE" id="PS01031"/>
    </source>
</evidence>
<feature type="domain" description="SHSP" evidence="3">
    <location>
        <begin position="38"/>
        <end position="150"/>
    </location>
</feature>
<sequence>MSMILHNDPFAMLNQLHDELARAMGSPHRRWTDQGRESSVADWVPLMDIREEPNRFLILADLPGVKADDVEVTLEGGVLRIKGERKMEAFQAEDGRYGRQERPTGSFYRQFLLPDSANPDDVTARVHDGILEVTIGKRAETQPRRIEVVH</sequence>
<dbReference type="AlphaFoldDB" id="A0A1V3ND28"/>
<accession>A0A1V3ND28</accession>
<dbReference type="Proteomes" id="UP000189462">
    <property type="component" value="Unassembled WGS sequence"/>
</dbReference>
<evidence type="ECO:0000256" key="1">
    <source>
        <dbReference type="PROSITE-ProRule" id="PRU00285"/>
    </source>
</evidence>
<reference evidence="4 5" key="1">
    <citation type="submission" date="2017-02" db="EMBL/GenBank/DDBJ databases">
        <title>Genomic diversity within the haloalkaliphilic genus Thioalkalivibrio.</title>
        <authorList>
            <person name="Ahn A.-C."/>
            <person name="Meier-Kolthoff J."/>
            <person name="Overmars L."/>
            <person name="Richter M."/>
            <person name="Woyke T."/>
            <person name="Sorokin D.Y."/>
            <person name="Muyzer G."/>
        </authorList>
    </citation>
    <scope>NUCLEOTIDE SEQUENCE [LARGE SCALE GENOMIC DNA]</scope>
    <source>
        <strain evidence="4 5">ALJD</strain>
    </source>
</reference>
<dbReference type="InterPro" id="IPR008978">
    <property type="entry name" value="HSP20-like_chaperone"/>
</dbReference>
<dbReference type="Gene3D" id="2.60.40.790">
    <property type="match status" value="1"/>
</dbReference>
<evidence type="ECO:0000256" key="2">
    <source>
        <dbReference type="RuleBase" id="RU003616"/>
    </source>
</evidence>
<comment type="similarity">
    <text evidence="1 2">Belongs to the small heat shock protein (HSP20) family.</text>
</comment>
<dbReference type="Pfam" id="PF00011">
    <property type="entry name" value="HSP20"/>
    <property type="match status" value="1"/>
</dbReference>
<evidence type="ECO:0000313" key="4">
    <source>
        <dbReference type="EMBL" id="OOG22778.1"/>
    </source>
</evidence>
<dbReference type="RefSeq" id="WP_077279773.1">
    <property type="nucleotide sequence ID" value="NZ_MVBK01000091.1"/>
</dbReference>
<organism evidence="4 5">
    <name type="scientific">Thioalkalivibrio denitrificans</name>
    <dbReference type="NCBI Taxonomy" id="108003"/>
    <lineage>
        <taxon>Bacteria</taxon>
        <taxon>Pseudomonadati</taxon>
        <taxon>Pseudomonadota</taxon>
        <taxon>Gammaproteobacteria</taxon>
        <taxon>Chromatiales</taxon>
        <taxon>Ectothiorhodospiraceae</taxon>
        <taxon>Thioalkalivibrio</taxon>
    </lineage>
</organism>
<dbReference type="InterPro" id="IPR031107">
    <property type="entry name" value="Small_HSP"/>
</dbReference>
<dbReference type="SUPFAM" id="SSF49764">
    <property type="entry name" value="HSP20-like chaperones"/>
    <property type="match status" value="1"/>
</dbReference>
<gene>
    <name evidence="4" type="ORF">B1C78_13965</name>
</gene>